<dbReference type="EMBL" id="QNRR01000002">
    <property type="protein sequence ID" value="RBP45991.1"/>
    <property type="molecule type" value="Genomic_DNA"/>
</dbReference>
<protein>
    <submittedName>
        <fullName evidence="2">Uncharacterized protein</fullName>
    </submittedName>
</protein>
<keyword evidence="3" id="KW-1185">Reference proteome</keyword>
<keyword evidence="1" id="KW-0472">Membrane</keyword>
<dbReference type="AlphaFoldDB" id="A0A366HQP4"/>
<evidence type="ECO:0000313" key="2">
    <source>
        <dbReference type="EMBL" id="RBP45991.1"/>
    </source>
</evidence>
<feature type="transmembrane region" description="Helical" evidence="1">
    <location>
        <begin position="193"/>
        <end position="214"/>
    </location>
</feature>
<accession>A0A366HQP4</accession>
<gene>
    <name evidence="2" type="ORF">DES53_102376</name>
</gene>
<organism evidence="2 3">
    <name type="scientific">Roseimicrobium gellanilyticum</name>
    <dbReference type="NCBI Taxonomy" id="748857"/>
    <lineage>
        <taxon>Bacteria</taxon>
        <taxon>Pseudomonadati</taxon>
        <taxon>Verrucomicrobiota</taxon>
        <taxon>Verrucomicrobiia</taxon>
        <taxon>Verrucomicrobiales</taxon>
        <taxon>Verrucomicrobiaceae</taxon>
        <taxon>Roseimicrobium</taxon>
    </lineage>
</organism>
<evidence type="ECO:0000256" key="1">
    <source>
        <dbReference type="SAM" id="Phobius"/>
    </source>
</evidence>
<keyword evidence="1" id="KW-0812">Transmembrane</keyword>
<sequence>MGHPFDGDGTGPPRAGSSNVQAYLYMEPYTCRVECLVWMPAVLGMLNLPPGTEMVLPDAVKQQVLEKARVEAAPWCALRIDGLEVKPERQGLEILKGMPGNSDQIKPDEAVAVMDTMLGMSWEFHAPANVGQVELEWRGFRGEVQVIPVTVIYGPTMEAGIFLTPKAPSSVWKNEGRIPPAPPLAQVPMVDAVWVNLPVALLISGVVVLIALVWIWRSPGKGMARVLKPSAFAAIVCVGAWTFAPHKWSARLSPGKTPTQEEAGKILDALLRNTYRAFDQSSESAIYDVLARSVHGPLLEKLYLQTVRALTLEGMDGTRVKVTDMAVNIDRVLPQQDGFIAEGQWTAVGTVGHWGHMHQRINRYTARLTLEPIGNAWKITGLEVLEERRM</sequence>
<keyword evidence="1" id="KW-1133">Transmembrane helix</keyword>
<name>A0A366HQP4_9BACT</name>
<proteinExistence type="predicted"/>
<evidence type="ECO:0000313" key="3">
    <source>
        <dbReference type="Proteomes" id="UP000253426"/>
    </source>
</evidence>
<comment type="caution">
    <text evidence="2">The sequence shown here is derived from an EMBL/GenBank/DDBJ whole genome shotgun (WGS) entry which is preliminary data.</text>
</comment>
<dbReference type="Proteomes" id="UP000253426">
    <property type="component" value="Unassembled WGS sequence"/>
</dbReference>
<reference evidence="2 3" key="1">
    <citation type="submission" date="2018-06" db="EMBL/GenBank/DDBJ databases">
        <title>Genomic Encyclopedia of Type Strains, Phase IV (KMG-IV): sequencing the most valuable type-strain genomes for metagenomic binning, comparative biology and taxonomic classification.</title>
        <authorList>
            <person name="Goeker M."/>
        </authorList>
    </citation>
    <scope>NUCLEOTIDE SEQUENCE [LARGE SCALE GENOMIC DNA]</scope>
    <source>
        <strain evidence="2 3">DSM 25532</strain>
    </source>
</reference>